<evidence type="ECO:0000313" key="4">
    <source>
        <dbReference type="Proteomes" id="UP000805841"/>
    </source>
</evidence>
<sequence>NVRIEDDAPTARDDSASASDHQLTATGNVLNNDTLGADYQQNSVTAQTVQGTYGSLVLNADGTYTYTVNTDINKLIAVGASATDSFSYTVTDADGDT</sequence>
<feature type="region of interest" description="Disordered" evidence="1">
    <location>
        <begin position="1"/>
        <end position="31"/>
    </location>
</feature>
<keyword evidence="4" id="KW-1185">Reference proteome</keyword>
<dbReference type="RefSeq" id="WP_190427742.1">
    <property type="nucleotide sequence ID" value="NZ_JAAOCA010000163.1"/>
</dbReference>
<evidence type="ECO:0000259" key="2">
    <source>
        <dbReference type="Pfam" id="PF17803"/>
    </source>
</evidence>
<dbReference type="Proteomes" id="UP000805841">
    <property type="component" value="Unassembled WGS sequence"/>
</dbReference>
<reference evidence="3 4" key="1">
    <citation type="journal article" date="2020" name="Insects">
        <title>Bacteria Belonging to Pseudomonas typographi sp. nov. from the Bark Beetle Ips typographus Have Genomic Potential to Aid in the Host Ecology.</title>
        <authorList>
            <person name="Peral-Aranega E."/>
            <person name="Saati-Santamaria Z."/>
            <person name="Kolarik M."/>
            <person name="Rivas R."/>
            <person name="Garcia-Fraile P."/>
        </authorList>
    </citation>
    <scope>NUCLEOTIDE SEQUENCE [LARGE SCALE GENOMIC DNA]</scope>
    <source>
        <strain evidence="3 4">CA3A</strain>
    </source>
</reference>
<feature type="compositionally biased region" description="Polar residues" evidence="1">
    <location>
        <begin position="16"/>
        <end position="31"/>
    </location>
</feature>
<feature type="domain" description="RapA2 cadherin-like" evidence="2">
    <location>
        <begin position="2"/>
        <end position="66"/>
    </location>
</feature>
<evidence type="ECO:0000313" key="3">
    <source>
        <dbReference type="EMBL" id="MBD1602568.1"/>
    </source>
</evidence>
<dbReference type="Gene3D" id="2.60.40.10">
    <property type="entry name" value="Immunoglobulins"/>
    <property type="match status" value="1"/>
</dbReference>
<feature type="non-terminal residue" evidence="3">
    <location>
        <position position="97"/>
    </location>
</feature>
<dbReference type="InterPro" id="IPR040853">
    <property type="entry name" value="RapA2_cadherin-like"/>
</dbReference>
<dbReference type="InterPro" id="IPR010221">
    <property type="entry name" value="VCBS_dom"/>
</dbReference>
<accession>A0ABR7ZB18</accession>
<protein>
    <submittedName>
        <fullName evidence="3">Cadherin-like domain-containing protein</fullName>
    </submittedName>
</protein>
<dbReference type="NCBIfam" id="TIGR01965">
    <property type="entry name" value="VCBS_repeat"/>
    <property type="match status" value="1"/>
</dbReference>
<organism evidence="3 4">
    <name type="scientific">Pseudomonas typographi</name>
    <dbReference type="NCBI Taxonomy" id="2715964"/>
    <lineage>
        <taxon>Bacteria</taxon>
        <taxon>Pseudomonadati</taxon>
        <taxon>Pseudomonadota</taxon>
        <taxon>Gammaproteobacteria</taxon>
        <taxon>Pseudomonadales</taxon>
        <taxon>Pseudomonadaceae</taxon>
        <taxon>Pseudomonas</taxon>
    </lineage>
</organism>
<name>A0ABR7ZB18_9PSED</name>
<evidence type="ECO:0000256" key="1">
    <source>
        <dbReference type="SAM" id="MobiDB-lite"/>
    </source>
</evidence>
<dbReference type="EMBL" id="JAAOCA010000163">
    <property type="protein sequence ID" value="MBD1602568.1"/>
    <property type="molecule type" value="Genomic_DNA"/>
</dbReference>
<gene>
    <name evidence="3" type="ORF">HAQ05_28290</name>
</gene>
<proteinExistence type="predicted"/>
<feature type="compositionally biased region" description="Basic and acidic residues" evidence="1">
    <location>
        <begin position="1"/>
        <end position="15"/>
    </location>
</feature>
<comment type="caution">
    <text evidence="3">The sequence shown here is derived from an EMBL/GenBank/DDBJ whole genome shotgun (WGS) entry which is preliminary data.</text>
</comment>
<feature type="non-terminal residue" evidence="3">
    <location>
        <position position="1"/>
    </location>
</feature>
<dbReference type="InterPro" id="IPR013783">
    <property type="entry name" value="Ig-like_fold"/>
</dbReference>
<dbReference type="Pfam" id="PF17803">
    <property type="entry name" value="Cadherin_4"/>
    <property type="match status" value="1"/>
</dbReference>